<feature type="transmembrane region" description="Helical" evidence="1">
    <location>
        <begin position="168"/>
        <end position="190"/>
    </location>
</feature>
<feature type="transmembrane region" description="Helical" evidence="1">
    <location>
        <begin position="66"/>
        <end position="85"/>
    </location>
</feature>
<evidence type="ECO:0000313" key="3">
    <source>
        <dbReference type="Proteomes" id="UP000216147"/>
    </source>
</evidence>
<keyword evidence="1" id="KW-0472">Membrane</keyword>
<sequence length="241" mass="25268">MLVLLGILVVVAGFVARINPLLVILAAAIVTGVCAAIAPGVSASALFQAGVATLTAFGDAFNDNRYFHVVWLILPVIGLLERAGLQERARMSIAKVRAASAGRLLIAYLILRQATSALGLTSLGGHPQMVRPLVAPMAEGAAEVEAGGTLPDAVRHRIRGMSAATDNIGLFFGEDIFIAIGSIILMVGFLEQAGIIVEPLQLSVWAIPTAIAAFLIHGARLLIFDRSIRKAISDARTETGQ</sequence>
<dbReference type="InterPro" id="IPR010374">
    <property type="entry name" value="DUF969"/>
</dbReference>
<accession>A0A258HLQ9</accession>
<evidence type="ECO:0008006" key="4">
    <source>
        <dbReference type="Google" id="ProtNLM"/>
    </source>
</evidence>
<protein>
    <recommendedName>
        <fullName evidence="4">DUF969 domain-containing protein</fullName>
    </recommendedName>
</protein>
<keyword evidence="1" id="KW-1133">Transmembrane helix</keyword>
<gene>
    <name evidence="2" type="ORF">B7Y86_06190</name>
</gene>
<keyword evidence="1" id="KW-0812">Transmembrane</keyword>
<evidence type="ECO:0000313" key="2">
    <source>
        <dbReference type="EMBL" id="OYX57292.1"/>
    </source>
</evidence>
<reference evidence="2 3" key="1">
    <citation type="submission" date="2017-03" db="EMBL/GenBank/DDBJ databases">
        <title>Lifting the veil on microbial sulfur biogeochemistry in mining wastewaters.</title>
        <authorList>
            <person name="Kantor R.S."/>
            <person name="Colenbrander Nelson T."/>
            <person name="Marshall S."/>
            <person name="Bennett D."/>
            <person name="Apte S."/>
            <person name="Camacho D."/>
            <person name="Thomas B.C."/>
            <person name="Warren L.A."/>
            <person name="Banfield J.F."/>
        </authorList>
    </citation>
    <scope>NUCLEOTIDE SEQUENCE [LARGE SCALE GENOMIC DNA]</scope>
    <source>
        <strain evidence="2">32-68-21</strain>
    </source>
</reference>
<feature type="transmembrane region" description="Helical" evidence="1">
    <location>
        <begin position="21"/>
        <end position="46"/>
    </location>
</feature>
<name>A0A258HLQ9_9CAUL</name>
<dbReference type="Pfam" id="PF06149">
    <property type="entry name" value="DUF969"/>
    <property type="match status" value="1"/>
</dbReference>
<dbReference type="EMBL" id="NCEQ01000006">
    <property type="protein sequence ID" value="OYX57292.1"/>
    <property type="molecule type" value="Genomic_DNA"/>
</dbReference>
<evidence type="ECO:0000256" key="1">
    <source>
        <dbReference type="SAM" id="Phobius"/>
    </source>
</evidence>
<organism evidence="2 3">
    <name type="scientific">Brevundimonas subvibrioides</name>
    <dbReference type="NCBI Taxonomy" id="74313"/>
    <lineage>
        <taxon>Bacteria</taxon>
        <taxon>Pseudomonadati</taxon>
        <taxon>Pseudomonadota</taxon>
        <taxon>Alphaproteobacteria</taxon>
        <taxon>Caulobacterales</taxon>
        <taxon>Caulobacteraceae</taxon>
        <taxon>Brevundimonas</taxon>
    </lineage>
</organism>
<dbReference type="AlphaFoldDB" id="A0A258HLQ9"/>
<dbReference type="Proteomes" id="UP000216147">
    <property type="component" value="Unassembled WGS sequence"/>
</dbReference>
<comment type="caution">
    <text evidence="2">The sequence shown here is derived from an EMBL/GenBank/DDBJ whole genome shotgun (WGS) entry which is preliminary data.</text>
</comment>
<feature type="transmembrane region" description="Helical" evidence="1">
    <location>
        <begin position="202"/>
        <end position="223"/>
    </location>
</feature>
<proteinExistence type="predicted"/>